<evidence type="ECO:0000313" key="4">
    <source>
        <dbReference type="Proteomes" id="UP000410492"/>
    </source>
</evidence>
<reference evidence="3 4" key="1">
    <citation type="submission" date="2019-01" db="EMBL/GenBank/DDBJ databases">
        <authorList>
            <person name="Sayadi A."/>
        </authorList>
    </citation>
    <scope>NUCLEOTIDE SEQUENCE [LARGE SCALE GENOMIC DNA]</scope>
</reference>
<evidence type="ECO:0000256" key="1">
    <source>
        <dbReference type="ARBA" id="ARBA00023002"/>
    </source>
</evidence>
<keyword evidence="4" id="KW-1185">Reference proteome</keyword>
<dbReference type="InterPro" id="IPR010945">
    <property type="entry name" value="Malate_DH_type2"/>
</dbReference>
<gene>
    <name evidence="3" type="ORF">CALMAC_LOCUS14506</name>
</gene>
<dbReference type="OrthoDB" id="1510206at2759"/>
<dbReference type="EMBL" id="CAACVG010010224">
    <property type="protein sequence ID" value="VEN55281.1"/>
    <property type="molecule type" value="Genomic_DNA"/>
</dbReference>
<dbReference type="InterPro" id="IPR022383">
    <property type="entry name" value="Lactate/malate_DH_C"/>
</dbReference>
<dbReference type="AlphaFoldDB" id="A0A653D6T8"/>
<dbReference type="Gene3D" id="3.40.50.720">
    <property type="entry name" value="NAD(P)-binding Rossmann-like Domain"/>
    <property type="match status" value="1"/>
</dbReference>
<dbReference type="Pfam" id="PF02866">
    <property type="entry name" value="Ldh_1_C"/>
    <property type="match status" value="1"/>
</dbReference>
<dbReference type="GO" id="GO:0006108">
    <property type="term" value="P:malate metabolic process"/>
    <property type="evidence" value="ECO:0007669"/>
    <property type="project" value="InterPro"/>
</dbReference>
<dbReference type="GO" id="GO:0016615">
    <property type="term" value="F:malate dehydrogenase activity"/>
    <property type="evidence" value="ECO:0007669"/>
    <property type="project" value="InterPro"/>
</dbReference>
<protein>
    <recommendedName>
        <fullName evidence="2">Lactate/malate dehydrogenase C-terminal domain-containing protein</fullName>
    </recommendedName>
</protein>
<dbReference type="Gene3D" id="3.90.110.10">
    <property type="entry name" value="Lactate dehydrogenase/glycoside hydrolase, family 4, C-terminal"/>
    <property type="match status" value="1"/>
</dbReference>
<dbReference type="InterPro" id="IPR015955">
    <property type="entry name" value="Lactate_DH/Glyco_Ohase_4_C"/>
</dbReference>
<evidence type="ECO:0000313" key="3">
    <source>
        <dbReference type="EMBL" id="VEN55281.1"/>
    </source>
</evidence>
<organism evidence="3 4">
    <name type="scientific">Callosobruchus maculatus</name>
    <name type="common">Southern cowpea weevil</name>
    <name type="synonym">Pulse bruchid</name>
    <dbReference type="NCBI Taxonomy" id="64391"/>
    <lineage>
        <taxon>Eukaryota</taxon>
        <taxon>Metazoa</taxon>
        <taxon>Ecdysozoa</taxon>
        <taxon>Arthropoda</taxon>
        <taxon>Hexapoda</taxon>
        <taxon>Insecta</taxon>
        <taxon>Pterygota</taxon>
        <taxon>Neoptera</taxon>
        <taxon>Endopterygota</taxon>
        <taxon>Coleoptera</taxon>
        <taxon>Polyphaga</taxon>
        <taxon>Cucujiformia</taxon>
        <taxon>Chrysomeloidea</taxon>
        <taxon>Chrysomelidae</taxon>
        <taxon>Bruchinae</taxon>
        <taxon>Bruchini</taxon>
        <taxon>Callosobruchus</taxon>
    </lineage>
</organism>
<keyword evidence="1" id="KW-0560">Oxidoreductase</keyword>
<proteinExistence type="predicted"/>
<evidence type="ECO:0000259" key="2">
    <source>
        <dbReference type="Pfam" id="PF02866"/>
    </source>
</evidence>
<accession>A0A653D6T8</accession>
<dbReference type="PANTHER" id="PTHR23382">
    <property type="entry name" value="MALATE DEHYDROGENASE"/>
    <property type="match status" value="1"/>
</dbReference>
<sequence length="506" mass="58312">MPYFVINGEPHCPNYAHALVVAQYLSEKLPNFIYKKVEMNGVQWAEYVHDLNKQNRWYIARGPIVWKEINMWGGKKYLIGGLSEFWEYVYCYYGLESIIPRADLQKLASDNLKFYEEHHQHSAQRQKEKDVRNITIYGPGSFENNFLLSELVDVPNLSKSRGVHFKLFNQHCAQSEKHRELLEDNAEYINELRKFGAHDIATIAKDERDAVEDCDVFIYLENCTKQSDEDEDTWLDRCYKKMLQLADTINRVAKRTLLIILANPGPTCFMATCLVDTCTKIKLSNIVAVSAHKGLPYVRLVSEKTGVPACKMSAPPVWGFVGLHCFVDSRNIVFKADMLRPYERALRAPPGSTLALGTIKSELRKISYMLTTEEDELAREVENRKTTIEMRLERPTMIGNIRALVSLIRLWFAPKRSDEIICLGVCSDHSFQIPAGVVFSQPVMLDEKGKWTPYSKFPLMSDDTRKHIEESIEVSNRVLDKFNIFKAKEEDTLQYKLYDYSVEQGG</sequence>
<dbReference type="Proteomes" id="UP000410492">
    <property type="component" value="Unassembled WGS sequence"/>
</dbReference>
<dbReference type="GO" id="GO:0016616">
    <property type="term" value="F:oxidoreductase activity, acting on the CH-OH group of donors, NAD or NADP as acceptor"/>
    <property type="evidence" value="ECO:0007669"/>
    <property type="project" value="InterPro"/>
</dbReference>
<feature type="domain" description="Lactate/malate dehydrogenase C-terminal" evidence="2">
    <location>
        <begin position="367"/>
        <end position="473"/>
    </location>
</feature>
<name>A0A653D6T8_CALMS</name>
<dbReference type="SUPFAM" id="SSF56327">
    <property type="entry name" value="LDH C-terminal domain-like"/>
    <property type="match status" value="1"/>
</dbReference>